<name>A0A151RKH3_CAJCA</name>
<feature type="domain" description="Integrase catalytic" evidence="1">
    <location>
        <begin position="86"/>
        <end position="182"/>
    </location>
</feature>
<dbReference type="PANTHER" id="PTHR47266">
    <property type="entry name" value="ENDONUCLEASE-RELATED"/>
    <property type="match status" value="1"/>
</dbReference>
<dbReference type="SUPFAM" id="SSF53098">
    <property type="entry name" value="Ribonuclease H-like"/>
    <property type="match status" value="1"/>
</dbReference>
<dbReference type="InterPro" id="IPR036397">
    <property type="entry name" value="RNaseH_sf"/>
</dbReference>
<dbReference type="AlphaFoldDB" id="A0A151RKH3"/>
<protein>
    <submittedName>
        <fullName evidence="2">Pro-Pol polyprotein</fullName>
    </submittedName>
</protein>
<dbReference type="Pfam" id="PF00665">
    <property type="entry name" value="rve"/>
    <property type="match status" value="1"/>
</dbReference>
<dbReference type="InterPro" id="IPR052160">
    <property type="entry name" value="Gypsy_RT_Integrase-like"/>
</dbReference>
<dbReference type="GO" id="GO:0015074">
    <property type="term" value="P:DNA integration"/>
    <property type="evidence" value="ECO:0007669"/>
    <property type="project" value="InterPro"/>
</dbReference>
<proteinExistence type="predicted"/>
<organism evidence="2 3">
    <name type="scientific">Cajanus cajan</name>
    <name type="common">Pigeon pea</name>
    <name type="synonym">Cajanus indicus</name>
    <dbReference type="NCBI Taxonomy" id="3821"/>
    <lineage>
        <taxon>Eukaryota</taxon>
        <taxon>Viridiplantae</taxon>
        <taxon>Streptophyta</taxon>
        <taxon>Embryophyta</taxon>
        <taxon>Tracheophyta</taxon>
        <taxon>Spermatophyta</taxon>
        <taxon>Magnoliopsida</taxon>
        <taxon>eudicotyledons</taxon>
        <taxon>Gunneridae</taxon>
        <taxon>Pentapetalae</taxon>
        <taxon>rosids</taxon>
        <taxon>fabids</taxon>
        <taxon>Fabales</taxon>
        <taxon>Fabaceae</taxon>
        <taxon>Papilionoideae</taxon>
        <taxon>50 kb inversion clade</taxon>
        <taxon>NPAAA clade</taxon>
        <taxon>indigoferoid/millettioid clade</taxon>
        <taxon>Phaseoleae</taxon>
        <taxon>Cajanus</taxon>
    </lineage>
</organism>
<evidence type="ECO:0000313" key="3">
    <source>
        <dbReference type="Proteomes" id="UP000075243"/>
    </source>
</evidence>
<dbReference type="Gramene" id="C.cajan_37798.t">
    <property type="protein sequence ID" value="C.cajan_37798.t"/>
    <property type="gene ID" value="C.cajan_37798"/>
</dbReference>
<sequence>MTNYKATRVVSEEYNWHQRKKLFRDSNFYVWDDPYLFKVGANGLLRRCVIGAEIKDILWHCHNSPYGAHYNGERTTAKRTGTISKRHELPLQNILEVEVFYCWGIDFIGPLPSSFGNEYIGMVVDYVSKWVEASAVQKDDAITVIKFLKKIIFCRFGSPRVLISDGGSHFCNAQLQKSFGAL</sequence>
<dbReference type="PROSITE" id="PS50994">
    <property type="entry name" value="INTEGRASE"/>
    <property type="match status" value="1"/>
</dbReference>
<dbReference type="GO" id="GO:0003676">
    <property type="term" value="F:nucleic acid binding"/>
    <property type="evidence" value="ECO:0007669"/>
    <property type="project" value="InterPro"/>
</dbReference>
<gene>
    <name evidence="2" type="ORF">KK1_035553</name>
</gene>
<dbReference type="InterPro" id="IPR001584">
    <property type="entry name" value="Integrase_cat-core"/>
</dbReference>
<keyword evidence="3" id="KW-1185">Reference proteome</keyword>
<dbReference type="Gene3D" id="3.30.420.10">
    <property type="entry name" value="Ribonuclease H-like superfamily/Ribonuclease H"/>
    <property type="match status" value="1"/>
</dbReference>
<reference evidence="2" key="1">
    <citation type="journal article" date="2012" name="Nat. Biotechnol.">
        <title>Draft genome sequence of pigeonpea (Cajanus cajan), an orphan legume crop of resource-poor farmers.</title>
        <authorList>
            <person name="Varshney R.K."/>
            <person name="Chen W."/>
            <person name="Li Y."/>
            <person name="Bharti A.K."/>
            <person name="Saxena R.K."/>
            <person name="Schlueter J.A."/>
            <person name="Donoghue M.T."/>
            <person name="Azam S."/>
            <person name="Fan G."/>
            <person name="Whaley A.M."/>
            <person name="Farmer A.D."/>
            <person name="Sheridan J."/>
            <person name="Iwata A."/>
            <person name="Tuteja R."/>
            <person name="Penmetsa R.V."/>
            <person name="Wu W."/>
            <person name="Upadhyaya H.D."/>
            <person name="Yang S.P."/>
            <person name="Shah T."/>
            <person name="Saxena K.B."/>
            <person name="Michael T."/>
            <person name="McCombie W.R."/>
            <person name="Yang B."/>
            <person name="Zhang G."/>
            <person name="Yang H."/>
            <person name="Wang J."/>
            <person name="Spillane C."/>
            <person name="Cook D.R."/>
            <person name="May G.D."/>
            <person name="Xu X."/>
            <person name="Jackson S.A."/>
        </authorList>
    </citation>
    <scope>NUCLEOTIDE SEQUENCE [LARGE SCALE GENOMIC DNA]</scope>
</reference>
<evidence type="ECO:0000313" key="2">
    <source>
        <dbReference type="EMBL" id="KYP43018.1"/>
    </source>
</evidence>
<accession>A0A151RKH3</accession>
<dbReference type="Proteomes" id="UP000075243">
    <property type="component" value="Unassembled WGS sequence"/>
</dbReference>
<evidence type="ECO:0000259" key="1">
    <source>
        <dbReference type="PROSITE" id="PS50994"/>
    </source>
</evidence>
<dbReference type="EMBL" id="KQ483688">
    <property type="protein sequence ID" value="KYP43018.1"/>
    <property type="molecule type" value="Genomic_DNA"/>
</dbReference>
<dbReference type="InterPro" id="IPR012337">
    <property type="entry name" value="RNaseH-like_sf"/>
</dbReference>